<evidence type="ECO:0000313" key="3">
    <source>
        <dbReference type="Proteomes" id="UP000051952"/>
    </source>
</evidence>
<dbReference type="Proteomes" id="UP000051952">
    <property type="component" value="Unassembled WGS sequence"/>
</dbReference>
<dbReference type="VEuPathDB" id="TriTrypDB:BSAL_80265"/>
<feature type="non-terminal residue" evidence="2">
    <location>
        <position position="1"/>
    </location>
</feature>
<evidence type="ECO:0000256" key="1">
    <source>
        <dbReference type="SAM" id="MobiDB-lite"/>
    </source>
</evidence>
<feature type="compositionally biased region" description="Polar residues" evidence="1">
    <location>
        <begin position="7"/>
        <end position="16"/>
    </location>
</feature>
<dbReference type="EMBL" id="CYKH01000846">
    <property type="protein sequence ID" value="CUG50217.1"/>
    <property type="molecule type" value="Genomic_DNA"/>
</dbReference>
<organism evidence="2 3">
    <name type="scientific">Bodo saltans</name>
    <name type="common">Flagellated protozoan</name>
    <dbReference type="NCBI Taxonomy" id="75058"/>
    <lineage>
        <taxon>Eukaryota</taxon>
        <taxon>Discoba</taxon>
        <taxon>Euglenozoa</taxon>
        <taxon>Kinetoplastea</taxon>
        <taxon>Metakinetoplastina</taxon>
        <taxon>Eubodonida</taxon>
        <taxon>Bodonidae</taxon>
        <taxon>Bodo</taxon>
    </lineage>
</organism>
<keyword evidence="3" id="KW-1185">Reference proteome</keyword>
<name>A0A0S4IY19_BODSA</name>
<protein>
    <submittedName>
        <fullName evidence="2">Uncharacterized protein</fullName>
    </submittedName>
</protein>
<sequence>QQQQQQPSESNENSTRQQEDTAAVEAASASIVGETVLPHPLPTADEGSDHNNTNGDDETIPVILSNPSPP</sequence>
<gene>
    <name evidence="2" type="ORF">BSAL_80265</name>
</gene>
<dbReference type="AlphaFoldDB" id="A0A0S4IY19"/>
<feature type="region of interest" description="Disordered" evidence="1">
    <location>
        <begin position="1"/>
        <end position="70"/>
    </location>
</feature>
<reference evidence="3" key="1">
    <citation type="submission" date="2015-09" db="EMBL/GenBank/DDBJ databases">
        <authorList>
            <consortium name="Pathogen Informatics"/>
        </authorList>
    </citation>
    <scope>NUCLEOTIDE SEQUENCE [LARGE SCALE GENOMIC DNA]</scope>
    <source>
        <strain evidence="3">Lake Konstanz</strain>
    </source>
</reference>
<feature type="non-terminal residue" evidence="2">
    <location>
        <position position="70"/>
    </location>
</feature>
<accession>A0A0S4IY19</accession>
<evidence type="ECO:0000313" key="2">
    <source>
        <dbReference type="EMBL" id="CUG50217.1"/>
    </source>
</evidence>
<proteinExistence type="predicted"/>